<name>A0A449AZZ0_9BACT</name>
<dbReference type="AlphaFoldDB" id="A0A449AZZ0"/>
<organism evidence="8 9">
    <name type="scientific">Mycoplasmopsis gallopavonis</name>
    <dbReference type="NCBI Taxonomy" id="76629"/>
    <lineage>
        <taxon>Bacteria</taxon>
        <taxon>Bacillati</taxon>
        <taxon>Mycoplasmatota</taxon>
        <taxon>Mycoplasmoidales</taxon>
        <taxon>Metamycoplasmataceae</taxon>
        <taxon>Mycoplasmopsis</taxon>
    </lineage>
</organism>
<evidence type="ECO:0000256" key="1">
    <source>
        <dbReference type="ARBA" id="ARBA00004651"/>
    </source>
</evidence>
<accession>A0A449AZZ0</accession>
<dbReference type="InterPro" id="IPR051791">
    <property type="entry name" value="Pra-immunoreactive"/>
</dbReference>
<dbReference type="Proteomes" id="UP000289862">
    <property type="component" value="Plasmid 2"/>
</dbReference>
<comment type="subcellular location">
    <subcellularLocation>
        <location evidence="1">Cell membrane</location>
        <topology evidence="1">Multi-pass membrane protein</topology>
    </subcellularLocation>
</comment>
<dbReference type="GO" id="GO:0005886">
    <property type="term" value="C:plasma membrane"/>
    <property type="evidence" value="ECO:0007669"/>
    <property type="project" value="UniProtKB-SubCell"/>
</dbReference>
<dbReference type="RefSeq" id="WP_119572221.1">
    <property type="nucleotide sequence ID" value="NZ_LR215032.1"/>
</dbReference>
<evidence type="ECO:0000256" key="6">
    <source>
        <dbReference type="SAM" id="Phobius"/>
    </source>
</evidence>
<feature type="domain" description="RDD" evidence="7">
    <location>
        <begin position="6"/>
        <end position="188"/>
    </location>
</feature>
<evidence type="ECO:0000259" key="7">
    <source>
        <dbReference type="Pfam" id="PF06271"/>
    </source>
</evidence>
<dbReference type="KEGG" id="mgal:NCTC10186_00556"/>
<geneLocation type="plasmid" evidence="8 9">
    <name>2</name>
</geneLocation>
<evidence type="ECO:0000313" key="8">
    <source>
        <dbReference type="EMBL" id="VEU73067.1"/>
    </source>
</evidence>
<feature type="transmembrane region" description="Helical" evidence="6">
    <location>
        <begin position="98"/>
        <end position="118"/>
    </location>
</feature>
<feature type="transmembrane region" description="Helical" evidence="6">
    <location>
        <begin position="12"/>
        <end position="33"/>
    </location>
</feature>
<evidence type="ECO:0000256" key="5">
    <source>
        <dbReference type="ARBA" id="ARBA00023136"/>
    </source>
</evidence>
<keyword evidence="8" id="KW-0614">Plasmid</keyword>
<dbReference type="Pfam" id="PF06271">
    <property type="entry name" value="RDD"/>
    <property type="match status" value="1"/>
</dbReference>
<feature type="transmembrane region" description="Helical" evidence="6">
    <location>
        <begin position="53"/>
        <end position="77"/>
    </location>
</feature>
<dbReference type="PANTHER" id="PTHR36115">
    <property type="entry name" value="PROLINE-RICH ANTIGEN HOMOLOG-RELATED"/>
    <property type="match status" value="1"/>
</dbReference>
<evidence type="ECO:0000256" key="2">
    <source>
        <dbReference type="ARBA" id="ARBA00022475"/>
    </source>
</evidence>
<evidence type="ECO:0000256" key="3">
    <source>
        <dbReference type="ARBA" id="ARBA00022692"/>
    </source>
</evidence>
<dbReference type="InterPro" id="IPR010432">
    <property type="entry name" value="RDD"/>
</dbReference>
<sequence length="230" mass="26778">MLYQNAKPWKRFGSNFIDLLLSIGGALVLFLVFKREKMLKNEWLFLLPFLLTLIWINFYSLAVPSITNGQTIGNWIFKIKMINQTTKKFSFKGLLLRNIFMSLALSAIIIIFISGIWYNDFENSQFQLITKTTDSKISSTLKFKYNIINPLVKNLTIALINLWLLTNSLGFLFIIVNVKRLSLIDLISGTRIVEKKPIEVELPNLPKLLPYYRPYRPFFVELEIEAEELT</sequence>
<keyword evidence="4 6" id="KW-1133">Transmembrane helix</keyword>
<feature type="transmembrane region" description="Helical" evidence="6">
    <location>
        <begin position="155"/>
        <end position="176"/>
    </location>
</feature>
<evidence type="ECO:0000313" key="9">
    <source>
        <dbReference type="Proteomes" id="UP000289862"/>
    </source>
</evidence>
<protein>
    <submittedName>
        <fullName evidence="8">RDD family protein</fullName>
    </submittedName>
</protein>
<keyword evidence="5 6" id="KW-0472">Membrane</keyword>
<proteinExistence type="predicted"/>
<dbReference type="EMBL" id="LR215032">
    <property type="protein sequence ID" value="VEU73067.1"/>
    <property type="molecule type" value="Genomic_DNA"/>
</dbReference>
<evidence type="ECO:0000256" key="4">
    <source>
        <dbReference type="ARBA" id="ARBA00022989"/>
    </source>
</evidence>
<keyword evidence="3 6" id="KW-0812">Transmembrane</keyword>
<keyword evidence="2" id="KW-1003">Cell membrane</keyword>
<reference evidence="8 9" key="1">
    <citation type="submission" date="2019-01" db="EMBL/GenBank/DDBJ databases">
        <authorList>
            <consortium name="Pathogen Informatics"/>
        </authorList>
    </citation>
    <scope>NUCLEOTIDE SEQUENCE [LARGE SCALE GENOMIC DNA]</scope>
    <source>
        <strain evidence="8 9">NCTC10186</strain>
        <plasmid evidence="9">2</plasmid>
    </source>
</reference>
<gene>
    <name evidence="8" type="primary">MCYN0488</name>
    <name evidence="8" type="ORF">NCTC10186_00556</name>
</gene>
<dbReference type="OrthoDB" id="398817at2"/>
<keyword evidence="9" id="KW-1185">Reference proteome</keyword>